<keyword evidence="4" id="KW-0012">Acyltransferase</keyword>
<dbReference type="GO" id="GO:0019432">
    <property type="term" value="P:triglyceride biosynthetic process"/>
    <property type="evidence" value="ECO:0007669"/>
    <property type="project" value="TreeGrafter"/>
</dbReference>
<dbReference type="InterPro" id="IPR009721">
    <property type="entry name" value="O-acyltransferase_WSD1_C"/>
</dbReference>
<feature type="compositionally biased region" description="Polar residues" evidence="8">
    <location>
        <begin position="165"/>
        <end position="184"/>
    </location>
</feature>
<feature type="compositionally biased region" description="Basic and acidic residues" evidence="8">
    <location>
        <begin position="399"/>
        <end position="413"/>
    </location>
</feature>
<dbReference type="Pfam" id="PF03007">
    <property type="entry name" value="WS_DGAT_cat"/>
    <property type="match status" value="1"/>
</dbReference>
<comment type="pathway">
    <text evidence="2">Lipid metabolism.</text>
</comment>
<organism evidence="11 12">
    <name type="scientific">Candidula unifasciata</name>
    <dbReference type="NCBI Taxonomy" id="100452"/>
    <lineage>
        <taxon>Eukaryota</taxon>
        <taxon>Metazoa</taxon>
        <taxon>Spiralia</taxon>
        <taxon>Lophotrochozoa</taxon>
        <taxon>Mollusca</taxon>
        <taxon>Gastropoda</taxon>
        <taxon>Heterobranchia</taxon>
        <taxon>Euthyneura</taxon>
        <taxon>Panpulmonata</taxon>
        <taxon>Eupulmonata</taxon>
        <taxon>Stylommatophora</taxon>
        <taxon>Helicina</taxon>
        <taxon>Helicoidea</taxon>
        <taxon>Geomitridae</taxon>
        <taxon>Candidula</taxon>
    </lineage>
</organism>
<keyword evidence="3" id="KW-0808">Transferase</keyword>
<comment type="catalytic activity">
    <reaction evidence="6">
        <text>a long chain fatty alcohol + a fatty acyl-CoA = a long-chain alcohol wax ester + CoA</text>
        <dbReference type="Rhea" id="RHEA:38443"/>
        <dbReference type="ChEBI" id="CHEBI:17135"/>
        <dbReference type="ChEBI" id="CHEBI:57287"/>
        <dbReference type="ChEBI" id="CHEBI:77636"/>
        <dbReference type="ChEBI" id="CHEBI:235323"/>
        <dbReference type="EC" id="2.3.1.75"/>
    </reaction>
</comment>
<feature type="compositionally biased region" description="Basic residues" evidence="8">
    <location>
        <begin position="1"/>
        <end position="10"/>
    </location>
</feature>
<evidence type="ECO:0000313" key="11">
    <source>
        <dbReference type="EMBL" id="CAG5127576.1"/>
    </source>
</evidence>
<evidence type="ECO:0000256" key="6">
    <source>
        <dbReference type="ARBA" id="ARBA00047604"/>
    </source>
</evidence>
<comment type="caution">
    <text evidence="11">The sequence shown here is derived from an EMBL/GenBank/DDBJ whole genome shotgun (WGS) entry which is preliminary data.</text>
</comment>
<feature type="region of interest" description="Disordered" evidence="8">
    <location>
        <begin position="1"/>
        <end position="184"/>
    </location>
</feature>
<proteinExistence type="inferred from homology"/>
<evidence type="ECO:0000259" key="9">
    <source>
        <dbReference type="Pfam" id="PF03007"/>
    </source>
</evidence>
<evidence type="ECO:0000256" key="1">
    <source>
        <dbReference type="ARBA" id="ARBA00004771"/>
    </source>
</evidence>
<accession>A0A8S3ZK19</accession>
<dbReference type="EMBL" id="CAJHNH020002733">
    <property type="protein sequence ID" value="CAG5127576.1"/>
    <property type="molecule type" value="Genomic_DNA"/>
</dbReference>
<comment type="catalytic activity">
    <reaction evidence="7">
        <text>an acyl-CoA + a 1,2-diacyl-sn-glycerol = a triacyl-sn-glycerol + CoA</text>
        <dbReference type="Rhea" id="RHEA:10868"/>
        <dbReference type="ChEBI" id="CHEBI:17815"/>
        <dbReference type="ChEBI" id="CHEBI:57287"/>
        <dbReference type="ChEBI" id="CHEBI:58342"/>
        <dbReference type="ChEBI" id="CHEBI:64615"/>
        <dbReference type="EC" id="2.3.1.20"/>
    </reaction>
</comment>
<feature type="compositionally biased region" description="Polar residues" evidence="8">
    <location>
        <begin position="109"/>
        <end position="122"/>
    </location>
</feature>
<evidence type="ECO:0000256" key="3">
    <source>
        <dbReference type="ARBA" id="ARBA00022679"/>
    </source>
</evidence>
<dbReference type="InterPro" id="IPR045034">
    <property type="entry name" value="O-acyltransferase_WSD1-like"/>
</dbReference>
<feature type="compositionally biased region" description="Polar residues" evidence="8">
    <location>
        <begin position="310"/>
        <end position="329"/>
    </location>
</feature>
<dbReference type="Proteomes" id="UP000678393">
    <property type="component" value="Unassembled WGS sequence"/>
</dbReference>
<dbReference type="PANTHER" id="PTHR31650">
    <property type="entry name" value="O-ACYLTRANSFERASE (WSD1-LIKE) FAMILY PROTEIN"/>
    <property type="match status" value="1"/>
</dbReference>
<dbReference type="GO" id="GO:0047196">
    <property type="term" value="F:long-chain-alcohol O-fatty-acyltransferase activity"/>
    <property type="evidence" value="ECO:0007669"/>
    <property type="project" value="UniProtKB-EC"/>
</dbReference>
<comment type="pathway">
    <text evidence="1">Glycerolipid metabolism; triacylglycerol biosynthesis.</text>
</comment>
<evidence type="ECO:0000259" key="10">
    <source>
        <dbReference type="Pfam" id="PF06974"/>
    </source>
</evidence>
<feature type="compositionally biased region" description="Polar residues" evidence="8">
    <location>
        <begin position="78"/>
        <end position="87"/>
    </location>
</feature>
<protein>
    <recommendedName>
        <fullName evidence="13">Diacylglycerol O-acyltransferase</fullName>
    </recommendedName>
</protein>
<evidence type="ECO:0008006" key="13">
    <source>
        <dbReference type="Google" id="ProtNLM"/>
    </source>
</evidence>
<name>A0A8S3ZK19_9EUPU</name>
<feature type="non-terminal residue" evidence="11">
    <location>
        <position position="1"/>
    </location>
</feature>
<evidence type="ECO:0000256" key="5">
    <source>
        <dbReference type="ARBA" id="ARBA00024360"/>
    </source>
</evidence>
<dbReference type="PANTHER" id="PTHR31650:SF1">
    <property type="entry name" value="WAX ESTER SYNTHASE_DIACYLGLYCEROL ACYLTRANSFERASE 4-RELATED"/>
    <property type="match status" value="1"/>
</dbReference>
<feature type="compositionally biased region" description="Basic and acidic residues" evidence="8">
    <location>
        <begin position="246"/>
        <end position="277"/>
    </location>
</feature>
<feature type="compositionally biased region" description="Basic residues" evidence="8">
    <location>
        <begin position="287"/>
        <end position="297"/>
    </location>
</feature>
<dbReference type="AlphaFoldDB" id="A0A8S3ZK19"/>
<dbReference type="GO" id="GO:0005886">
    <property type="term" value="C:plasma membrane"/>
    <property type="evidence" value="ECO:0007669"/>
    <property type="project" value="TreeGrafter"/>
</dbReference>
<feature type="compositionally biased region" description="Basic and acidic residues" evidence="8">
    <location>
        <begin position="219"/>
        <end position="228"/>
    </location>
</feature>
<evidence type="ECO:0000256" key="8">
    <source>
        <dbReference type="SAM" id="MobiDB-lite"/>
    </source>
</evidence>
<sequence length="911" mass="102777">MDSAHGRRPPAAKTSLRRGPDFDIRPDTEVIPQSRGDHERPKSTNVQTAVIAHLSRSSEAKPVKVMSKSGHSSDGGAMSTSRTAQNSSDRRTGVKKKPDKASPKEANGSFENTQSYLTTGKKPSSFPERLKDQRTWEHSKSSSQTPKNRKSERGASKSTDMEMASTRQSSSTVQKISVDPTAQNKYASMPIIRLSYEDSETQIGIDNENEHINIPNDTAKVERKDRKVTQRTALIEKNSRMSASSEKVREKQSQNKHFSGDKDTTEQEKSLLNDRQGHSKSMQLLIPKRHHRRRSSNRKTESVAVEIPSSGATNSTALPQKRPSSTQKKPASFKFFQSLKKFSFRGTKSTAVSPTLSRPRKKFSIGHVSQDPLEVGYEILDDTVTTVVPRTSIPTMAEKRRSVPNNEHRKSSVEEPLLSKHLGSDVKVDTHPPKSLRISFMQTFPRTKHQRSEQYSSFLELNRPRPTPASSLSETASHFISNQLQSPPSTFTTFHKTPSSSSFISADARSEVCLDIIDAVVDFGCGRAWVTDNHFVLSKHVYNMPGYIENLEDLQNFVSKMAGEPVSPDHPLWEIQVLHNFREPRDTVLLFRMHLCMTDGESLIQILEDALVDSQKICHQKREFSRQASNVSALRILFGGPVTFLTKYFFRRPDYNLLHGAHICPSGEMVVAWSEPFSLSAAMRIKQVARCTLGELFLSITAGNMRTYLQMFGITHPYDISCVVPVDIHEDNDDAVEIGNNYSLVIMQLPTNTEGIIPRLWQVKYDMAQFKSSAEAAVVNDARWLTCALLPISAFQRMWRKLETLSKLLAHRRIPEDAAYKARCETNRSLSNLTLDDLTADQIQLEMSLVEQEVHDLKIQLNSSSSHRISDEDIHLMSRIEALKERSRELMLHLRKRKAEESENAIILTEE</sequence>
<comment type="similarity">
    <text evidence="5">In the N-terminal section; belongs to the long-chain O-acyltransferase family.</text>
</comment>
<evidence type="ECO:0000256" key="2">
    <source>
        <dbReference type="ARBA" id="ARBA00005189"/>
    </source>
</evidence>
<reference evidence="11" key="1">
    <citation type="submission" date="2021-04" db="EMBL/GenBank/DDBJ databases">
        <authorList>
            <consortium name="Molecular Ecology Group"/>
        </authorList>
    </citation>
    <scope>NUCLEOTIDE SEQUENCE</scope>
</reference>
<feature type="domain" description="O-acyltransferase WSD1-like N-terminal" evidence="9">
    <location>
        <begin position="528"/>
        <end position="615"/>
    </location>
</feature>
<evidence type="ECO:0000256" key="4">
    <source>
        <dbReference type="ARBA" id="ARBA00023315"/>
    </source>
</evidence>
<dbReference type="InterPro" id="IPR004255">
    <property type="entry name" value="O-acyltransferase_WSD1_N"/>
</dbReference>
<feature type="region of interest" description="Disordered" evidence="8">
    <location>
        <begin position="215"/>
        <end position="330"/>
    </location>
</feature>
<feature type="compositionally biased region" description="Basic and acidic residues" evidence="8">
    <location>
        <begin position="128"/>
        <end position="140"/>
    </location>
</feature>
<dbReference type="Pfam" id="PF06974">
    <property type="entry name" value="WS_DGAT_C"/>
    <property type="match status" value="1"/>
</dbReference>
<dbReference type="GO" id="GO:0004144">
    <property type="term" value="F:diacylglycerol O-acyltransferase activity"/>
    <property type="evidence" value="ECO:0007669"/>
    <property type="project" value="UniProtKB-EC"/>
</dbReference>
<dbReference type="OrthoDB" id="619536at2759"/>
<feature type="domain" description="O-acyltransferase WSD1 C-terminal" evidence="10">
    <location>
        <begin position="739"/>
        <end position="802"/>
    </location>
</feature>
<feature type="compositionally biased region" description="Basic and acidic residues" evidence="8">
    <location>
        <begin position="18"/>
        <end position="28"/>
    </location>
</feature>
<feature type="region of interest" description="Disordered" evidence="8">
    <location>
        <begin position="399"/>
        <end position="430"/>
    </location>
</feature>
<gene>
    <name evidence="11" type="ORF">CUNI_LOCUS13134</name>
</gene>
<keyword evidence="12" id="KW-1185">Reference proteome</keyword>
<evidence type="ECO:0000313" key="12">
    <source>
        <dbReference type="Proteomes" id="UP000678393"/>
    </source>
</evidence>
<evidence type="ECO:0000256" key="7">
    <source>
        <dbReference type="ARBA" id="ARBA00048109"/>
    </source>
</evidence>